<comment type="similarity">
    <text evidence="2">Belongs to the oxygen-dependent FAD-linked oxidoreductase family.</text>
</comment>
<dbReference type="InterPro" id="IPR050416">
    <property type="entry name" value="FAD-linked_Oxidoreductase"/>
</dbReference>
<dbReference type="AlphaFoldDB" id="A0A1L9V4G1"/>
<name>A0A1L9V4G1_ASPGL</name>
<comment type="cofactor">
    <cofactor evidence="1">
        <name>FAD</name>
        <dbReference type="ChEBI" id="CHEBI:57692"/>
    </cofactor>
</comment>
<dbReference type="InterPro" id="IPR016166">
    <property type="entry name" value="FAD-bd_PCMH"/>
</dbReference>
<evidence type="ECO:0000259" key="6">
    <source>
        <dbReference type="PROSITE" id="PS51387"/>
    </source>
</evidence>
<evidence type="ECO:0000256" key="5">
    <source>
        <dbReference type="ARBA" id="ARBA00023002"/>
    </source>
</evidence>
<dbReference type="GO" id="GO:0071949">
    <property type="term" value="F:FAD binding"/>
    <property type="evidence" value="ECO:0007669"/>
    <property type="project" value="InterPro"/>
</dbReference>
<dbReference type="PANTHER" id="PTHR42973">
    <property type="entry name" value="BINDING OXIDOREDUCTASE, PUTATIVE (AFU_ORTHOLOGUE AFUA_1G17690)-RELATED"/>
    <property type="match status" value="1"/>
</dbReference>
<dbReference type="InterPro" id="IPR036318">
    <property type="entry name" value="FAD-bd_PCMH-like_sf"/>
</dbReference>
<dbReference type="RefSeq" id="XP_022395498.1">
    <property type="nucleotide sequence ID" value="XM_022543011.1"/>
</dbReference>
<keyword evidence="4" id="KW-0274">FAD</keyword>
<dbReference type="InterPro" id="IPR006094">
    <property type="entry name" value="Oxid_FAD_bind_N"/>
</dbReference>
<dbReference type="GO" id="GO:0016491">
    <property type="term" value="F:oxidoreductase activity"/>
    <property type="evidence" value="ECO:0007669"/>
    <property type="project" value="UniProtKB-KW"/>
</dbReference>
<accession>A0A1L9V4G1</accession>
<evidence type="ECO:0000256" key="1">
    <source>
        <dbReference type="ARBA" id="ARBA00001974"/>
    </source>
</evidence>
<keyword evidence="8" id="KW-1185">Reference proteome</keyword>
<dbReference type="Pfam" id="PF01565">
    <property type="entry name" value="FAD_binding_4"/>
    <property type="match status" value="1"/>
</dbReference>
<proteinExistence type="inferred from homology"/>
<dbReference type="Proteomes" id="UP000184300">
    <property type="component" value="Unassembled WGS sequence"/>
</dbReference>
<keyword evidence="5" id="KW-0560">Oxidoreductase</keyword>
<evidence type="ECO:0000313" key="8">
    <source>
        <dbReference type="Proteomes" id="UP000184300"/>
    </source>
</evidence>
<gene>
    <name evidence="7" type="ORF">ASPGLDRAFT_182027</name>
</gene>
<evidence type="ECO:0000256" key="2">
    <source>
        <dbReference type="ARBA" id="ARBA00005466"/>
    </source>
</evidence>
<dbReference type="OrthoDB" id="415825at2759"/>
<evidence type="ECO:0000256" key="4">
    <source>
        <dbReference type="ARBA" id="ARBA00022827"/>
    </source>
</evidence>
<evidence type="ECO:0000256" key="3">
    <source>
        <dbReference type="ARBA" id="ARBA00022630"/>
    </source>
</evidence>
<dbReference type="STRING" id="1160497.A0A1L9V4G1"/>
<feature type="domain" description="FAD-binding PCMH-type" evidence="6">
    <location>
        <begin position="39"/>
        <end position="207"/>
    </location>
</feature>
<dbReference type="GeneID" id="34459272"/>
<dbReference type="VEuPathDB" id="FungiDB:ASPGLDRAFT_182027"/>
<dbReference type="InterPro" id="IPR016169">
    <property type="entry name" value="FAD-bd_PCMH_sub2"/>
</dbReference>
<dbReference type="EMBL" id="KV878927">
    <property type="protein sequence ID" value="OJJ78800.1"/>
    <property type="molecule type" value="Genomic_DNA"/>
</dbReference>
<evidence type="ECO:0000313" key="7">
    <source>
        <dbReference type="EMBL" id="OJJ78800.1"/>
    </source>
</evidence>
<sequence>MTELDTSKAELSALLRPDETITPDSADYQPNIQTWASQKQLNPRLVIRPTSVESLSKAVAYLYSTGLDIAIYGRGFMSPSAKDVLINTTALNDFHFDKHSELVTIGAGQTWAEVFRKLGEVAPDYGVVGARTPCVGVGGTIISGGFSWLSAEHGCISDSANMLDARVVKYDGSVVWASSEPDLLWALRGGGGGFGVIAQVVLRVFRYPQNIWAGPILIPREQLQAAAEGIAQFTSKPVDPKITMLLYVVKKRLLESIGTDSDMLLVHAFDAHGEDHGRASFQWALDIPGAVDQTKITNLAGVADLQDKVHTVKGSMKQFWSPLMLREVTKETIINAIKWSEDIQRLDQSLGDCTFLIFELLSSRNPAGSITNCAWPRSTGTKHVLVIGTGCPSTAGKDKEYLARDLAIHAASKILGEEAEKHYLPNGIEDFHDPKKIWGPHFSRLQGLRRLYDPRNKFKGAINA</sequence>
<dbReference type="PANTHER" id="PTHR42973:SF39">
    <property type="entry name" value="FAD-BINDING PCMH-TYPE DOMAIN-CONTAINING PROTEIN"/>
    <property type="match status" value="1"/>
</dbReference>
<organism evidence="7 8">
    <name type="scientific">Aspergillus glaucus CBS 516.65</name>
    <dbReference type="NCBI Taxonomy" id="1160497"/>
    <lineage>
        <taxon>Eukaryota</taxon>
        <taxon>Fungi</taxon>
        <taxon>Dikarya</taxon>
        <taxon>Ascomycota</taxon>
        <taxon>Pezizomycotina</taxon>
        <taxon>Eurotiomycetes</taxon>
        <taxon>Eurotiomycetidae</taxon>
        <taxon>Eurotiales</taxon>
        <taxon>Aspergillaceae</taxon>
        <taxon>Aspergillus</taxon>
        <taxon>Aspergillus subgen. Aspergillus</taxon>
    </lineage>
</organism>
<dbReference type="PROSITE" id="PS51387">
    <property type="entry name" value="FAD_PCMH"/>
    <property type="match status" value="1"/>
</dbReference>
<reference evidence="8" key="1">
    <citation type="journal article" date="2017" name="Genome Biol.">
        <title>Comparative genomics reveals high biological diversity and specific adaptations in the industrially and medically important fungal genus Aspergillus.</title>
        <authorList>
            <person name="de Vries R.P."/>
            <person name="Riley R."/>
            <person name="Wiebenga A."/>
            <person name="Aguilar-Osorio G."/>
            <person name="Amillis S."/>
            <person name="Uchima C.A."/>
            <person name="Anderluh G."/>
            <person name="Asadollahi M."/>
            <person name="Askin M."/>
            <person name="Barry K."/>
            <person name="Battaglia E."/>
            <person name="Bayram O."/>
            <person name="Benocci T."/>
            <person name="Braus-Stromeyer S.A."/>
            <person name="Caldana C."/>
            <person name="Canovas D."/>
            <person name="Cerqueira G.C."/>
            <person name="Chen F."/>
            <person name="Chen W."/>
            <person name="Choi C."/>
            <person name="Clum A."/>
            <person name="Dos Santos R.A."/>
            <person name="Damasio A.R."/>
            <person name="Diallinas G."/>
            <person name="Emri T."/>
            <person name="Fekete E."/>
            <person name="Flipphi M."/>
            <person name="Freyberg S."/>
            <person name="Gallo A."/>
            <person name="Gournas C."/>
            <person name="Habgood R."/>
            <person name="Hainaut M."/>
            <person name="Harispe M.L."/>
            <person name="Henrissat B."/>
            <person name="Hilden K.S."/>
            <person name="Hope R."/>
            <person name="Hossain A."/>
            <person name="Karabika E."/>
            <person name="Karaffa L."/>
            <person name="Karanyi Z."/>
            <person name="Krasevec N."/>
            <person name="Kuo A."/>
            <person name="Kusch H."/>
            <person name="LaButti K."/>
            <person name="Lagendijk E.L."/>
            <person name="Lapidus A."/>
            <person name="Levasseur A."/>
            <person name="Lindquist E."/>
            <person name="Lipzen A."/>
            <person name="Logrieco A.F."/>
            <person name="MacCabe A."/>
            <person name="Maekelae M.R."/>
            <person name="Malavazi I."/>
            <person name="Melin P."/>
            <person name="Meyer V."/>
            <person name="Mielnichuk N."/>
            <person name="Miskei M."/>
            <person name="Molnar A.P."/>
            <person name="Mule G."/>
            <person name="Ngan C.Y."/>
            <person name="Orejas M."/>
            <person name="Orosz E."/>
            <person name="Ouedraogo J.P."/>
            <person name="Overkamp K.M."/>
            <person name="Park H.-S."/>
            <person name="Perrone G."/>
            <person name="Piumi F."/>
            <person name="Punt P.J."/>
            <person name="Ram A.F."/>
            <person name="Ramon A."/>
            <person name="Rauscher S."/>
            <person name="Record E."/>
            <person name="Riano-Pachon D.M."/>
            <person name="Robert V."/>
            <person name="Roehrig J."/>
            <person name="Ruller R."/>
            <person name="Salamov A."/>
            <person name="Salih N.S."/>
            <person name="Samson R.A."/>
            <person name="Sandor E."/>
            <person name="Sanguinetti M."/>
            <person name="Schuetze T."/>
            <person name="Sepcic K."/>
            <person name="Shelest E."/>
            <person name="Sherlock G."/>
            <person name="Sophianopoulou V."/>
            <person name="Squina F.M."/>
            <person name="Sun H."/>
            <person name="Susca A."/>
            <person name="Todd R.B."/>
            <person name="Tsang A."/>
            <person name="Unkles S.E."/>
            <person name="van de Wiele N."/>
            <person name="van Rossen-Uffink D."/>
            <person name="Oliveira J.V."/>
            <person name="Vesth T.C."/>
            <person name="Visser J."/>
            <person name="Yu J.-H."/>
            <person name="Zhou M."/>
            <person name="Andersen M.R."/>
            <person name="Archer D.B."/>
            <person name="Baker S.E."/>
            <person name="Benoit I."/>
            <person name="Brakhage A.A."/>
            <person name="Braus G.H."/>
            <person name="Fischer R."/>
            <person name="Frisvad J.C."/>
            <person name="Goldman G.H."/>
            <person name="Houbraken J."/>
            <person name="Oakley B."/>
            <person name="Pocsi I."/>
            <person name="Scazzocchio C."/>
            <person name="Seiboth B."/>
            <person name="vanKuyk P.A."/>
            <person name="Wortman J."/>
            <person name="Dyer P.S."/>
            <person name="Grigoriev I.V."/>
        </authorList>
    </citation>
    <scope>NUCLEOTIDE SEQUENCE [LARGE SCALE GENOMIC DNA]</scope>
    <source>
        <strain evidence="8">CBS 516.65</strain>
    </source>
</reference>
<dbReference type="Gene3D" id="3.30.465.10">
    <property type="match status" value="1"/>
</dbReference>
<keyword evidence="3" id="KW-0285">Flavoprotein</keyword>
<protein>
    <recommendedName>
        <fullName evidence="6">FAD-binding PCMH-type domain-containing protein</fullName>
    </recommendedName>
</protein>
<dbReference type="SUPFAM" id="SSF56176">
    <property type="entry name" value="FAD-binding/transporter-associated domain-like"/>
    <property type="match status" value="1"/>
</dbReference>